<dbReference type="Gene3D" id="3.50.50.60">
    <property type="entry name" value="FAD/NAD(P)-binding domain"/>
    <property type="match status" value="5"/>
</dbReference>
<evidence type="ECO:0000256" key="3">
    <source>
        <dbReference type="ARBA" id="ARBA00010790"/>
    </source>
</evidence>
<evidence type="ECO:0000259" key="8">
    <source>
        <dbReference type="PROSITE" id="PS00623"/>
    </source>
</evidence>
<evidence type="ECO:0000256" key="6">
    <source>
        <dbReference type="RuleBase" id="RU003968"/>
    </source>
</evidence>
<dbReference type="EnsemblMetazoa" id="AMIN006907-RA">
    <property type="protein sequence ID" value="AMIN006907-PA"/>
    <property type="gene ID" value="AMIN006907"/>
</dbReference>
<dbReference type="Pfam" id="PF16363">
    <property type="entry name" value="GDP_Man_Dehyd"/>
    <property type="match status" value="1"/>
</dbReference>
<keyword evidence="7" id="KW-0732">Signal</keyword>
<feature type="chain" id="PRO_5008141070" description="UDP-N-acetylglucosamine 4-epimerase" evidence="7">
    <location>
        <begin position="19"/>
        <end position="2429"/>
    </location>
</feature>
<dbReference type="GO" id="GO:0003978">
    <property type="term" value="F:UDP-glucose 4-epimerase activity"/>
    <property type="evidence" value="ECO:0007669"/>
    <property type="project" value="InterPro"/>
</dbReference>
<feature type="domain" description="Glucose-methanol-choline oxidoreductase N-terminal" evidence="8">
    <location>
        <begin position="136"/>
        <end position="159"/>
    </location>
</feature>
<evidence type="ECO:0000256" key="4">
    <source>
        <dbReference type="ARBA" id="ARBA00013175"/>
    </source>
</evidence>
<protein>
    <recommendedName>
        <fullName evidence="5">UDP-N-acetylglucosamine 4-epimerase</fullName>
        <ecNumber evidence="4">5.1.3.7</ecNumber>
    </recommendedName>
    <alternativeName>
        <fullName evidence="5">UDP-N-acetylglucosamine 4-epimerase</fullName>
    </alternativeName>
</protein>
<dbReference type="Gene3D" id="3.30.560.10">
    <property type="entry name" value="Glucose Oxidase, domain 3"/>
    <property type="match status" value="3"/>
</dbReference>
<keyword evidence="6" id="KW-0274">FAD</keyword>
<dbReference type="Pfam" id="PF00732">
    <property type="entry name" value="GMC_oxred_N"/>
    <property type="match status" value="3"/>
</dbReference>
<dbReference type="Proteomes" id="UP000075920">
    <property type="component" value="Unassembled WGS sequence"/>
</dbReference>
<dbReference type="GO" id="GO:0006012">
    <property type="term" value="P:galactose metabolic process"/>
    <property type="evidence" value="ECO:0007669"/>
    <property type="project" value="InterPro"/>
</dbReference>
<dbReference type="EC" id="5.1.3.7" evidence="4"/>
<dbReference type="GO" id="GO:0003974">
    <property type="term" value="F:UDP-N-acetylglucosamine 4-epimerase activity"/>
    <property type="evidence" value="ECO:0007669"/>
    <property type="project" value="UniProtKB-EC"/>
</dbReference>
<feature type="signal peptide" evidence="7">
    <location>
        <begin position="1"/>
        <end position="18"/>
    </location>
</feature>
<feature type="domain" description="Glucose-methanol-choline oxidoreductase N-terminal" evidence="9">
    <location>
        <begin position="876"/>
        <end position="890"/>
    </location>
</feature>
<evidence type="ECO:0000256" key="2">
    <source>
        <dbReference type="ARBA" id="ARBA00002760"/>
    </source>
</evidence>
<dbReference type="InterPro" id="IPR036188">
    <property type="entry name" value="FAD/NAD-bd_sf"/>
</dbReference>
<dbReference type="InterPro" id="IPR016040">
    <property type="entry name" value="NAD(P)-bd_dom"/>
</dbReference>
<dbReference type="PANTHER" id="PTHR11552">
    <property type="entry name" value="GLUCOSE-METHANOL-CHOLINE GMC OXIDOREDUCTASE"/>
    <property type="match status" value="1"/>
</dbReference>
<accession>A0A182W983</accession>
<keyword evidence="11" id="KW-1185">Reference proteome</keyword>
<dbReference type="GO" id="GO:0050660">
    <property type="term" value="F:flavin adenine dinucleotide binding"/>
    <property type="evidence" value="ECO:0007669"/>
    <property type="project" value="InterPro"/>
</dbReference>
<keyword evidence="6" id="KW-0285">Flavoprotein</keyword>
<dbReference type="PROSITE" id="PS00624">
    <property type="entry name" value="GMC_OXRED_2"/>
    <property type="match status" value="3"/>
</dbReference>
<evidence type="ECO:0000313" key="10">
    <source>
        <dbReference type="EnsemblMetazoa" id="AMIN006907-PA"/>
    </source>
</evidence>
<comment type="function">
    <text evidence="2">Catalyzes two distinct but analogous reactions: the reversible epimerization of UDP-glucose to UDP-galactose and the reversible epimerization of UDP-N-acetylglucosamine to UDP-N-acetylgalactosamine. The reaction with UDP-Gal plays a critical role in the Leloir pathway of galactose catabolism in which galactose is converted to the glycolytic intermediate glucose 6-phosphate. It contributes to the catabolism of dietary galactose and enables the endogenous biosynthesis of both UDP-Gal and UDP-GalNAc when exogenous sources are limited. Both UDP-sugar interconversions are important in the synthesis of glycoproteins and glycolipids.</text>
</comment>
<dbReference type="GO" id="GO:0016614">
    <property type="term" value="F:oxidoreductase activity, acting on CH-OH group of donors"/>
    <property type="evidence" value="ECO:0007669"/>
    <property type="project" value="InterPro"/>
</dbReference>
<evidence type="ECO:0000313" key="11">
    <source>
        <dbReference type="Proteomes" id="UP000075920"/>
    </source>
</evidence>
<dbReference type="SUPFAM" id="SSF54373">
    <property type="entry name" value="FAD-linked reductases, C-terminal domain"/>
    <property type="match status" value="3"/>
</dbReference>
<dbReference type="InterPro" id="IPR005886">
    <property type="entry name" value="UDP_G4E"/>
</dbReference>
<proteinExistence type="inferred from homology"/>
<feature type="domain" description="Glucose-methanol-choline oxidoreductase N-terminal" evidence="8">
    <location>
        <begin position="1274"/>
        <end position="1297"/>
    </location>
</feature>
<dbReference type="PANTHER" id="PTHR11552:SF208">
    <property type="entry name" value="RE36204P-RELATED"/>
    <property type="match status" value="1"/>
</dbReference>
<evidence type="ECO:0000256" key="1">
    <source>
        <dbReference type="ARBA" id="ARBA00000014"/>
    </source>
</evidence>
<feature type="domain" description="Glucose-methanol-choline oxidoreductase N-terminal" evidence="9">
    <location>
        <begin position="1450"/>
        <end position="1464"/>
    </location>
</feature>
<dbReference type="CDD" id="cd05247">
    <property type="entry name" value="UDP_G4E_1_SDR_e"/>
    <property type="match status" value="1"/>
</dbReference>
<dbReference type="InterPro" id="IPR012132">
    <property type="entry name" value="GMC_OxRdtase"/>
</dbReference>
<reference evidence="11" key="1">
    <citation type="submission" date="2013-03" db="EMBL/GenBank/DDBJ databases">
        <title>The Genome Sequence of Anopheles minimus MINIMUS1.</title>
        <authorList>
            <consortium name="The Broad Institute Genomics Platform"/>
            <person name="Neafsey D.E."/>
            <person name="Walton C."/>
            <person name="Walker B."/>
            <person name="Young S.K."/>
            <person name="Zeng Q."/>
            <person name="Gargeya S."/>
            <person name="Fitzgerald M."/>
            <person name="Haas B."/>
            <person name="Abouelleil A."/>
            <person name="Allen A.W."/>
            <person name="Alvarado L."/>
            <person name="Arachchi H.M."/>
            <person name="Berlin A.M."/>
            <person name="Chapman S.B."/>
            <person name="Gainer-Dewar J."/>
            <person name="Goldberg J."/>
            <person name="Griggs A."/>
            <person name="Gujja S."/>
            <person name="Hansen M."/>
            <person name="Howarth C."/>
            <person name="Imamovic A."/>
            <person name="Ireland A."/>
            <person name="Larimer J."/>
            <person name="McCowan C."/>
            <person name="Murphy C."/>
            <person name="Pearson M."/>
            <person name="Poon T.W."/>
            <person name="Priest M."/>
            <person name="Roberts A."/>
            <person name="Saif S."/>
            <person name="Shea T."/>
            <person name="Sisk P."/>
            <person name="Sykes S."/>
            <person name="Wortman J."/>
            <person name="Nusbaum C."/>
            <person name="Birren B."/>
        </authorList>
    </citation>
    <scope>NUCLEOTIDE SEQUENCE [LARGE SCALE GENOMIC DNA]</scope>
    <source>
        <strain evidence="11">MINIMUS1</strain>
    </source>
</reference>
<reference evidence="10" key="2">
    <citation type="submission" date="2020-05" db="UniProtKB">
        <authorList>
            <consortium name="EnsemblMetazoa"/>
        </authorList>
    </citation>
    <scope>IDENTIFICATION</scope>
    <source>
        <strain evidence="10">MINIMUS1</strain>
    </source>
</reference>
<evidence type="ECO:0000256" key="7">
    <source>
        <dbReference type="SAM" id="SignalP"/>
    </source>
</evidence>
<sequence>MRVLCLLTILVAAPPTYSFVTKQSQTDNSNLTIGNFIDFSQWLGIDYGEPKLRKRYDYVIVGAGPAGSVLATRLSEDPSVSVLLLEAGRAEIPLATTVPLGSANLQSTDYNFAYESEPQTRGCLGLWDRKCSWPHGRGVGGSSIINYMIYMRGNRRDYDAWAAAGNPGWSWDDMLPYHIRAERANIRDFDRNGFHGQNGPLSVEDCPFRSKIATTFVESGQLAGYPYLDYNAGDQIGVSFLQANTLQGRRVTSGNAYLYPARKRPNLHILTRAWVTKVLINKATKEATGVVYVRDGRTRSVKAGKEVILSAGAFESSKLLMLSGIGPTEHLESLGVPVLQDLPVGELLYEHPGVFGPLYLVHQPIDEYVNLDDDINFSNVIQYLQGRGVYTTNSVESLMFLKSPVAASPDPGLPDVEVMQAFISMDYDSSVSSQRAFRLTNATFNGYFRPIMNQRSYQYIPILLKPYTRGKLRLKSTNPFHHPVFQYQYFEDDRDIEALVYGIQEAIRVTSQEPFRRIGVELYRQQVPGCEQHPFGTHEYWRCHVMTLTGTFHHQVATCKMGPPSDPEAVVDHELRVYGMRRLRVVDIGVVPFPFTAHTAAIAFAIGEKAADLIRDAARNDDYRIGAGPAGSVLATRLSEDPSVSVLLLEAGRAEIPLATTVPLGSANLQSTDYNFAYESEPQTRGCLGLWDRKCSWPHGRGVGGSSIINYMIYTRGNRRDYDAWAADGNPGWSWDEMLPYHIRAERANIRDFDRNGFHGQNGPLSVEDCPFRSKIATTFIESGQLAGYPYLDYNAGDQIGISFLQANTLQGRRVTSGNAYLYPARKRPNLHILTRAWVTKVLINKATKEATGVVYVRDGRTRSVKARKEVILSAGAFESSKLLMLSGIGPTEHLESLGVPVLQDLPVGELLYEHPGVFGPVFLVHQPIDEYITLNSNINFSNFIQYLKGRGVFTSNSVESLMYVKSPVAASPDPGLPDVEVMQAFTSIDFDSSVGAQRAFRLTNATFNGYFRPIMNQRSFLYLPMLLKPYTSGKLRLKSTNPFHHPVFQYRYFEDDRDIEALVYGIQEAIRVATCKMGPSSDPEAVVDHQLRVYGMRRLRVVDIGVVPFPFTAHTSAIAFAIGEKAADLIRDAATGAFANRMFQSRGAVISLLLILGGVVQPSFALISLSNITSLIYDAKEINYGRHTLLDTYDFIIVGAGPAGCVLANRLSENPTVTVLLLDIGRGEIPLFTDSPLVGPLLASTGYNFGYETEKQQNGCLGLRGRRCSWAHGRGIGGSSIINNVIFTRGNRRDYDGWARAGNEGWSWNDVLPLFKRIETANIRDFGDNGYHGTDGRLSVEDCPFRSDIARAFVKSAEESGYRYLDYNAGDNLGVSFLQAHTRNGRRATGGNSYLRDIVDRPNLHIVTHAWVTKILIDPDTNTATGVRFLHEHQYHEVDADREVILSAGAFESPKLLMLSGVGPAKHLRQHGIKLLHDLPVGRKVYEHGGVFGPIFIIREPIDNLVSFEQLANVGEFLRFRNGSGPLTSNSVESLLYVKSPFAEDPDPEYPDVEVMQAFTSFSFDTTPGTRNAYYLTDQMFNEYFRPLANTRNFMFLPMLLKPRAVGRVELKSSNPFNHPMFRYQYFEDDRDVDAIVYAIKEVIRISTKAPLRKFGAELYSRKVPGCQYMAFNTIDYWRCHVRHLTATFQHQVATCKMGPPEDPEAVVDNRLRVYGIKRLRVADVGIIPEAPTGHTLMLAVALGERCNSSAAGASSKINLDSHFTYIILGGDHVAESIGRYLSARDTNKTVLVLKGSRCNDVLEPSEPSKMWLEVSYLFAESAHYLGYDFIDPFLHGSKPGIAFTNQSSGFIPPLQQLYAVDPNLKMLTDARPQRIIYNKALGVEVSINFETQYIFAREELIIAGRCLEDYQLLSHADILPPDALTPIYTFNGDPPYSTTAPPNKQPYCLLATELFIETLSKSETIKHGIQPNAKVNIVVKEQAPHRWIGFNPSVIYPESAVELNDPATIFNVLADTIEVCMKLGTSQTFQKLGLSLQPHQIPDSTACTCPSNQLDSVLCFVNYTLSTVYNSVEVMNFMALNILVTGGAGFVGSHTVLELLNAGHAVICVDNLCNAYSGGTASKLPESLKRVQEITGASVTFYDVDIRNPDELGSVFKKHKIDCVVHFAALKAVGESCRIPLKYYQNNITGTSILLEVMAEAGVFKIVYSSSATVYGEPQKLPLTENHPTGNCTNPYGKSKYFTEEIMKDLCESDPRWTVVSLRYFNPVGAHKSGRIGEDPNGEPNNLMPYISQVAVGRRECLRVFGNNYDTPDGTGVRDYIHIVDLAEGHVKAIDKLAGGTINGFCVYNLGTGRGFSVLEVVKAFSKASGREVKYEIVDRRAGDVAASYADVSLAAKELGWTAKRGLDEMCEDTWNWQKSNPNGFAG</sequence>
<comment type="catalytic activity">
    <reaction evidence="1">
        <text>UDP-N-acetyl-alpha-D-glucosamine = UDP-N-acetyl-alpha-D-galactosamine</text>
        <dbReference type="Rhea" id="RHEA:20517"/>
        <dbReference type="ChEBI" id="CHEBI:57705"/>
        <dbReference type="ChEBI" id="CHEBI:67138"/>
        <dbReference type="EC" id="5.1.3.7"/>
    </reaction>
</comment>
<dbReference type="PRINTS" id="PR01713">
    <property type="entry name" value="NUCEPIMERASE"/>
</dbReference>
<dbReference type="SUPFAM" id="SSF51905">
    <property type="entry name" value="FAD/NAD(P)-binding domain"/>
    <property type="match status" value="3"/>
</dbReference>
<evidence type="ECO:0000259" key="9">
    <source>
        <dbReference type="PROSITE" id="PS00624"/>
    </source>
</evidence>
<comment type="similarity">
    <text evidence="3 6">Belongs to the GMC oxidoreductase family.</text>
</comment>
<name>A0A182W983_9DIPT</name>
<evidence type="ECO:0000256" key="5">
    <source>
        <dbReference type="ARBA" id="ARBA00031827"/>
    </source>
</evidence>
<dbReference type="NCBIfam" id="NF007956">
    <property type="entry name" value="PRK10675.1"/>
    <property type="match status" value="1"/>
</dbReference>
<dbReference type="InterPro" id="IPR007867">
    <property type="entry name" value="GMC_OxRtase_C"/>
</dbReference>
<dbReference type="InterPro" id="IPR000172">
    <property type="entry name" value="GMC_OxRdtase_N"/>
</dbReference>
<dbReference type="STRING" id="112268.A0A182W983"/>
<organism evidence="10 11">
    <name type="scientific">Anopheles minimus</name>
    <dbReference type="NCBI Taxonomy" id="112268"/>
    <lineage>
        <taxon>Eukaryota</taxon>
        <taxon>Metazoa</taxon>
        <taxon>Ecdysozoa</taxon>
        <taxon>Arthropoda</taxon>
        <taxon>Hexapoda</taxon>
        <taxon>Insecta</taxon>
        <taxon>Pterygota</taxon>
        <taxon>Neoptera</taxon>
        <taxon>Endopterygota</taxon>
        <taxon>Diptera</taxon>
        <taxon>Nematocera</taxon>
        <taxon>Culicoidea</taxon>
        <taxon>Culicidae</taxon>
        <taxon>Anophelinae</taxon>
        <taxon>Anopheles</taxon>
    </lineage>
</organism>
<dbReference type="Pfam" id="PF05199">
    <property type="entry name" value="GMC_oxred_C"/>
    <property type="match status" value="3"/>
</dbReference>
<dbReference type="NCBIfam" id="TIGR01179">
    <property type="entry name" value="galE"/>
    <property type="match status" value="1"/>
</dbReference>
<dbReference type="PROSITE" id="PS00623">
    <property type="entry name" value="GMC_OXRED_1"/>
    <property type="match status" value="3"/>
</dbReference>
<dbReference type="Gene3D" id="3.90.25.10">
    <property type="entry name" value="UDP-galactose 4-epimerase, domain 1"/>
    <property type="match status" value="1"/>
</dbReference>
<feature type="domain" description="Glucose-methanol-choline oxidoreductase N-terminal" evidence="8">
    <location>
        <begin position="700"/>
        <end position="723"/>
    </location>
</feature>
<dbReference type="InterPro" id="IPR036291">
    <property type="entry name" value="NAD(P)-bd_dom_sf"/>
</dbReference>
<dbReference type="VEuPathDB" id="VectorBase:AMIN006907"/>
<feature type="domain" description="Glucose-methanol-choline oxidoreductase N-terminal" evidence="9">
    <location>
        <begin position="312"/>
        <end position="326"/>
    </location>
</feature>
<dbReference type="SUPFAM" id="SSF51735">
    <property type="entry name" value="NAD(P)-binding Rossmann-fold domains"/>
    <property type="match status" value="1"/>
</dbReference>
<dbReference type="Gene3D" id="3.40.50.720">
    <property type="entry name" value="NAD(P)-binding Rossmann-like Domain"/>
    <property type="match status" value="1"/>
</dbReference>